<dbReference type="PANTHER" id="PTHR30203">
    <property type="entry name" value="OUTER MEMBRANE CATION EFFLUX PROTEIN"/>
    <property type="match status" value="1"/>
</dbReference>
<dbReference type="SUPFAM" id="SSF56954">
    <property type="entry name" value="Outer membrane efflux proteins (OEP)"/>
    <property type="match status" value="1"/>
</dbReference>
<proteinExistence type="inferred from homology"/>
<evidence type="ECO:0000256" key="2">
    <source>
        <dbReference type="PIRNR" id="PIRNR001892"/>
    </source>
</evidence>
<comment type="caution">
    <text evidence="3">The sequence shown here is derived from an EMBL/GenBank/DDBJ whole genome shotgun (WGS) entry which is preliminary data.</text>
</comment>
<evidence type="ECO:0000256" key="1">
    <source>
        <dbReference type="ARBA" id="ARBA00007613"/>
    </source>
</evidence>
<gene>
    <name evidence="3" type="ORF">GTP38_24670</name>
</gene>
<keyword evidence="2" id="KW-0813">Transport</keyword>
<evidence type="ECO:0000313" key="3">
    <source>
        <dbReference type="EMBL" id="MYM37525.1"/>
    </source>
</evidence>
<dbReference type="RefSeq" id="WP_160992835.1">
    <property type="nucleotide sequence ID" value="NZ_WWCO01000034.1"/>
</dbReference>
<keyword evidence="2" id="KW-0354">Hemolysis</keyword>
<protein>
    <recommendedName>
        <fullName evidence="2">Protein CyaE</fullName>
    </recommendedName>
</protein>
<organism evidence="3 4">
    <name type="scientific">Duganella lactea</name>
    <dbReference type="NCBI Taxonomy" id="2692173"/>
    <lineage>
        <taxon>Bacteria</taxon>
        <taxon>Pseudomonadati</taxon>
        <taxon>Pseudomonadota</taxon>
        <taxon>Betaproteobacteria</taxon>
        <taxon>Burkholderiales</taxon>
        <taxon>Oxalobacteraceae</taxon>
        <taxon>Telluria group</taxon>
        <taxon>Duganella</taxon>
    </lineage>
</organism>
<dbReference type="Pfam" id="PF02321">
    <property type="entry name" value="OEP"/>
    <property type="match status" value="2"/>
</dbReference>
<comment type="subcellular location">
    <subcellularLocation>
        <location evidence="2">Cell outer membrane</location>
        <topology evidence="2">Peripheral membrane protein</topology>
    </subcellularLocation>
</comment>
<dbReference type="Gene3D" id="1.20.1600.10">
    <property type="entry name" value="Outer membrane efflux proteins (OEP)"/>
    <property type="match status" value="1"/>
</dbReference>
<dbReference type="EMBL" id="WWCO01000034">
    <property type="protein sequence ID" value="MYM37525.1"/>
    <property type="molecule type" value="Genomic_DNA"/>
</dbReference>
<comment type="similarity">
    <text evidence="1 2">Belongs to the outer membrane factor (OMF) (TC 1.B.17) family.</text>
</comment>
<keyword evidence="4" id="KW-1185">Reference proteome</keyword>
<keyword evidence="2" id="KW-0204">Cytolysis</keyword>
<name>A0ABW9VFR9_9BURK</name>
<accession>A0ABW9VFR9</accession>
<evidence type="ECO:0000313" key="4">
    <source>
        <dbReference type="Proteomes" id="UP000449678"/>
    </source>
</evidence>
<dbReference type="PANTHER" id="PTHR30203:SF29">
    <property type="entry name" value="PROTEIN CYAE"/>
    <property type="match status" value="1"/>
</dbReference>
<dbReference type="InterPro" id="IPR010131">
    <property type="entry name" value="MdtP/NodT-like"/>
</dbReference>
<reference evidence="3 4" key="1">
    <citation type="submission" date="2019-12" db="EMBL/GenBank/DDBJ databases">
        <title>Novel species isolated from a subtropical stream in China.</title>
        <authorList>
            <person name="Lu H."/>
        </authorList>
    </citation>
    <scope>NUCLEOTIDE SEQUENCE [LARGE SCALE GENOMIC DNA]</scope>
    <source>
        <strain evidence="3 4">FT94W</strain>
    </source>
</reference>
<keyword evidence="2" id="KW-0998">Cell outer membrane</keyword>
<dbReference type="InterPro" id="IPR003423">
    <property type="entry name" value="OMP_efflux"/>
</dbReference>
<comment type="function">
    <text evidence="2">CyaE is necessary for transport of calmodulin-sensitive adenylate cyclase-hemolysin (cyclolysin).</text>
</comment>
<dbReference type="Proteomes" id="UP000449678">
    <property type="component" value="Unassembled WGS sequence"/>
</dbReference>
<keyword evidence="2" id="KW-0472">Membrane</keyword>
<sequence>MNASATRGRWATLLLAALWLPAWSQTQWASDPLRTLPAAAIARGPLPGDGDMVACPTSRDAAQPLSLALAIDLALCRNPQIRGAWVGIKLQAGALGEARAAFLPKLNGNLSRVNDQTSSADGRLRSNVRSNTLHAGVDWRIADFGGRSANQAAAEDMLAAAIASQQAAVQGVMSSVVQTYYDAQSAYATWDARVQSEAMATDTVTAATRREAQGVTGHTDTLQAITALAKATIEKNRAYGQWLRSAALLNFALGDPDAGVPLLPSALDEQAQASVPDLRQWLDQVRQTHPAIVAARAQLSAARGRITAVRSEGRPTLDVSLNYYRNGRPDQSLQAAASSERTLGLMLTVPIFDGFASRYRVAGAEAQAEQKEVELDQTVQQVLTDVIKAHADAAASLDNLDASSQLRTAAQDALDSSRRRYAHGAADILEILNAQSALADARQERVRCLADWRSARLRLLASVAQMGRVSAAP</sequence>
<dbReference type="InterPro" id="IPR028351">
    <property type="entry name" value="CyaE"/>
</dbReference>
<dbReference type="PIRSF" id="PIRSF001892">
    <property type="entry name" value="CyaE"/>
    <property type="match status" value="1"/>
</dbReference>